<dbReference type="AlphaFoldDB" id="A0AA39QA56"/>
<accession>A0AA39QA56</accession>
<dbReference type="Proteomes" id="UP001175228">
    <property type="component" value="Unassembled WGS sequence"/>
</dbReference>
<feature type="chain" id="PRO_5041462226" description="Secreted protein" evidence="1">
    <location>
        <begin position="21"/>
        <end position="73"/>
    </location>
</feature>
<reference evidence="2" key="1">
    <citation type="submission" date="2023-06" db="EMBL/GenBank/DDBJ databases">
        <authorList>
            <consortium name="Lawrence Berkeley National Laboratory"/>
            <person name="Ahrendt S."/>
            <person name="Sahu N."/>
            <person name="Indic B."/>
            <person name="Wong-Bajracharya J."/>
            <person name="Merenyi Z."/>
            <person name="Ke H.-M."/>
            <person name="Monk M."/>
            <person name="Kocsube S."/>
            <person name="Drula E."/>
            <person name="Lipzen A."/>
            <person name="Balint B."/>
            <person name="Henrissat B."/>
            <person name="Andreopoulos B."/>
            <person name="Martin F.M."/>
            <person name="Harder C.B."/>
            <person name="Rigling D."/>
            <person name="Ford K.L."/>
            <person name="Foster G.D."/>
            <person name="Pangilinan J."/>
            <person name="Papanicolaou A."/>
            <person name="Barry K."/>
            <person name="LaButti K."/>
            <person name="Viragh M."/>
            <person name="Koriabine M."/>
            <person name="Yan M."/>
            <person name="Riley R."/>
            <person name="Champramary S."/>
            <person name="Plett K.L."/>
            <person name="Tsai I.J."/>
            <person name="Slot J."/>
            <person name="Sipos G."/>
            <person name="Plett J."/>
            <person name="Nagy L.G."/>
            <person name="Grigoriev I.V."/>
        </authorList>
    </citation>
    <scope>NUCLEOTIDE SEQUENCE</scope>
    <source>
        <strain evidence="2">HWK02</strain>
    </source>
</reference>
<name>A0AA39QA56_9AGAR</name>
<proteinExistence type="predicted"/>
<keyword evidence="1" id="KW-0732">Signal</keyword>
<evidence type="ECO:0000256" key="1">
    <source>
        <dbReference type="SAM" id="SignalP"/>
    </source>
</evidence>
<comment type="caution">
    <text evidence="2">The sequence shown here is derived from an EMBL/GenBank/DDBJ whole genome shotgun (WGS) entry which is preliminary data.</text>
</comment>
<dbReference type="EMBL" id="JAUEPU010000011">
    <property type="protein sequence ID" value="KAK0498365.1"/>
    <property type="molecule type" value="Genomic_DNA"/>
</dbReference>
<gene>
    <name evidence="2" type="ORF">EDD18DRAFT_1157404</name>
</gene>
<evidence type="ECO:0008006" key="4">
    <source>
        <dbReference type="Google" id="ProtNLM"/>
    </source>
</evidence>
<feature type="signal peptide" evidence="1">
    <location>
        <begin position="1"/>
        <end position="20"/>
    </location>
</feature>
<keyword evidence="3" id="KW-1185">Reference proteome</keyword>
<protein>
    <recommendedName>
        <fullName evidence="4">Secreted protein</fullName>
    </recommendedName>
</protein>
<evidence type="ECO:0000313" key="2">
    <source>
        <dbReference type="EMBL" id="KAK0498365.1"/>
    </source>
</evidence>
<sequence>MEPCLLLILSLLQLLSRVFRTKLPVVTRGVDIFSHGGYEATGRSIIAVKDVLPSFSRIYSLHQPFESIQRVRV</sequence>
<evidence type="ECO:0000313" key="3">
    <source>
        <dbReference type="Proteomes" id="UP001175228"/>
    </source>
</evidence>
<organism evidence="2 3">
    <name type="scientific">Armillaria luteobubalina</name>
    <dbReference type="NCBI Taxonomy" id="153913"/>
    <lineage>
        <taxon>Eukaryota</taxon>
        <taxon>Fungi</taxon>
        <taxon>Dikarya</taxon>
        <taxon>Basidiomycota</taxon>
        <taxon>Agaricomycotina</taxon>
        <taxon>Agaricomycetes</taxon>
        <taxon>Agaricomycetidae</taxon>
        <taxon>Agaricales</taxon>
        <taxon>Marasmiineae</taxon>
        <taxon>Physalacriaceae</taxon>
        <taxon>Armillaria</taxon>
    </lineage>
</organism>